<proteinExistence type="predicted"/>
<gene>
    <name evidence="2" type="ORF">AWW66_07605</name>
</gene>
<comment type="caution">
    <text evidence="2">The sequence shown here is derived from an EMBL/GenBank/DDBJ whole genome shotgun (WGS) entry which is preliminary data.</text>
</comment>
<feature type="region of interest" description="Disordered" evidence="1">
    <location>
        <begin position="26"/>
        <end position="58"/>
    </location>
</feature>
<dbReference type="AlphaFoldDB" id="A0A136PVV8"/>
<feature type="compositionally biased region" description="Basic and acidic residues" evidence="1">
    <location>
        <begin position="31"/>
        <end position="45"/>
    </location>
</feature>
<accession>A0A136PVV8</accession>
<evidence type="ECO:0000313" key="3">
    <source>
        <dbReference type="Proteomes" id="UP000070620"/>
    </source>
</evidence>
<dbReference type="Proteomes" id="UP000070620">
    <property type="component" value="Unassembled WGS sequence"/>
</dbReference>
<dbReference type="RefSeq" id="WP_067361802.1">
    <property type="nucleotide sequence ID" value="NZ_JBIUBN010000016.1"/>
</dbReference>
<dbReference type="EMBL" id="LRQV01000017">
    <property type="protein sequence ID" value="KXK62535.1"/>
    <property type="molecule type" value="Genomic_DNA"/>
</dbReference>
<protein>
    <submittedName>
        <fullName evidence="2">Uncharacterized protein</fullName>
    </submittedName>
</protein>
<organism evidence="2 3">
    <name type="scientific">Micromonospora rosaria</name>
    <dbReference type="NCBI Taxonomy" id="47874"/>
    <lineage>
        <taxon>Bacteria</taxon>
        <taxon>Bacillati</taxon>
        <taxon>Actinomycetota</taxon>
        <taxon>Actinomycetes</taxon>
        <taxon>Micromonosporales</taxon>
        <taxon>Micromonosporaceae</taxon>
        <taxon>Micromonospora</taxon>
    </lineage>
</organism>
<evidence type="ECO:0000256" key="1">
    <source>
        <dbReference type="SAM" id="MobiDB-lite"/>
    </source>
</evidence>
<evidence type="ECO:0000313" key="2">
    <source>
        <dbReference type="EMBL" id="KXK62535.1"/>
    </source>
</evidence>
<sequence length="94" mass="10489">MLDEEFSSGDRVALLVHLIAVEPLPPVVGRPVEDPDQAEHDRGGELDAGGPGEMEQVTGPEFGYRWRYRRHAVIRVRATLTSRHQSLSVQCGQR</sequence>
<reference evidence="2 3" key="1">
    <citation type="submission" date="2016-01" db="EMBL/GenBank/DDBJ databases">
        <title>Whole genome sequence and analysis of Micromonospora rosaria DSM 803, which can produce antibacterial substance rosamicin.</title>
        <authorList>
            <person name="Yang H."/>
            <person name="He X."/>
            <person name="Zhu D."/>
        </authorList>
    </citation>
    <scope>NUCLEOTIDE SEQUENCE [LARGE SCALE GENOMIC DNA]</scope>
    <source>
        <strain evidence="2 3">DSM 803</strain>
    </source>
</reference>
<name>A0A136PVV8_9ACTN</name>
<keyword evidence="3" id="KW-1185">Reference proteome</keyword>